<gene>
    <name evidence="5" type="ORF">J3R73_005163</name>
</gene>
<dbReference type="GO" id="GO:0004747">
    <property type="term" value="F:ribokinase activity"/>
    <property type="evidence" value="ECO:0007669"/>
    <property type="project" value="UniProtKB-EC"/>
</dbReference>
<evidence type="ECO:0000313" key="5">
    <source>
        <dbReference type="EMBL" id="MDQ0395371.1"/>
    </source>
</evidence>
<organism evidence="5 6">
    <name type="scientific">Labrys monachus</name>
    <dbReference type="NCBI Taxonomy" id="217067"/>
    <lineage>
        <taxon>Bacteria</taxon>
        <taxon>Pseudomonadati</taxon>
        <taxon>Pseudomonadota</taxon>
        <taxon>Alphaproteobacteria</taxon>
        <taxon>Hyphomicrobiales</taxon>
        <taxon>Xanthobacteraceae</taxon>
        <taxon>Labrys</taxon>
    </lineage>
</organism>
<dbReference type="InterPro" id="IPR011611">
    <property type="entry name" value="PfkB_dom"/>
</dbReference>
<evidence type="ECO:0000256" key="2">
    <source>
        <dbReference type="ARBA" id="ARBA00022679"/>
    </source>
</evidence>
<comment type="caution">
    <text evidence="5">The sequence shown here is derived from an EMBL/GenBank/DDBJ whole genome shotgun (WGS) entry which is preliminary data.</text>
</comment>
<keyword evidence="3" id="KW-0418">Kinase</keyword>
<proteinExistence type="inferred from homology"/>
<dbReference type="EC" id="2.7.1.15" evidence="5"/>
<evidence type="ECO:0000256" key="3">
    <source>
        <dbReference type="ARBA" id="ARBA00022777"/>
    </source>
</evidence>
<dbReference type="EMBL" id="JAUSVK010000001">
    <property type="protein sequence ID" value="MDQ0395371.1"/>
    <property type="molecule type" value="Genomic_DNA"/>
</dbReference>
<dbReference type="RefSeq" id="WP_307434002.1">
    <property type="nucleotide sequence ID" value="NZ_JAUSVK010000001.1"/>
</dbReference>
<evidence type="ECO:0000313" key="6">
    <source>
        <dbReference type="Proteomes" id="UP001237448"/>
    </source>
</evidence>
<name>A0ABU0FLK6_9HYPH</name>
<dbReference type="PROSITE" id="PS00583">
    <property type="entry name" value="PFKB_KINASES_1"/>
    <property type="match status" value="1"/>
</dbReference>
<dbReference type="PANTHER" id="PTHR10584">
    <property type="entry name" value="SUGAR KINASE"/>
    <property type="match status" value="1"/>
</dbReference>
<dbReference type="InterPro" id="IPR002173">
    <property type="entry name" value="Carboh/pur_kinase_PfkB_CS"/>
</dbReference>
<reference evidence="5 6" key="1">
    <citation type="submission" date="2023-07" db="EMBL/GenBank/DDBJ databases">
        <title>Genomic Encyclopedia of Type Strains, Phase IV (KMG-IV): sequencing the most valuable type-strain genomes for metagenomic binning, comparative biology and taxonomic classification.</title>
        <authorList>
            <person name="Goeker M."/>
        </authorList>
    </citation>
    <scope>NUCLEOTIDE SEQUENCE [LARGE SCALE GENOMIC DNA]</scope>
    <source>
        <strain evidence="5 6">DSM 5896</strain>
    </source>
</reference>
<dbReference type="Proteomes" id="UP001237448">
    <property type="component" value="Unassembled WGS sequence"/>
</dbReference>
<keyword evidence="6" id="KW-1185">Reference proteome</keyword>
<dbReference type="SUPFAM" id="SSF53613">
    <property type="entry name" value="Ribokinase-like"/>
    <property type="match status" value="1"/>
</dbReference>
<dbReference type="Pfam" id="PF00294">
    <property type="entry name" value="PfkB"/>
    <property type="match status" value="1"/>
</dbReference>
<dbReference type="InterPro" id="IPR029056">
    <property type="entry name" value="Ribokinase-like"/>
</dbReference>
<keyword evidence="2 5" id="KW-0808">Transferase</keyword>
<dbReference type="PANTHER" id="PTHR10584:SF166">
    <property type="entry name" value="RIBOKINASE"/>
    <property type="match status" value="1"/>
</dbReference>
<evidence type="ECO:0000259" key="4">
    <source>
        <dbReference type="Pfam" id="PF00294"/>
    </source>
</evidence>
<protein>
    <submittedName>
        <fullName evidence="5">Ribokinase</fullName>
        <ecNumber evidence="5">2.7.1.15</ecNumber>
    </submittedName>
</protein>
<dbReference type="InterPro" id="IPR002139">
    <property type="entry name" value="Ribo/fructo_kinase"/>
</dbReference>
<accession>A0ABU0FLK6</accession>
<evidence type="ECO:0000256" key="1">
    <source>
        <dbReference type="ARBA" id="ARBA00010688"/>
    </source>
</evidence>
<dbReference type="Gene3D" id="3.40.1190.20">
    <property type="match status" value="1"/>
</dbReference>
<comment type="similarity">
    <text evidence="1">Belongs to the carbohydrate kinase PfkB family.</text>
</comment>
<dbReference type="PRINTS" id="PR00990">
    <property type="entry name" value="RIBOKINASE"/>
</dbReference>
<sequence length="309" mass="32022">MNDTTSKNALPLFLCIGDIDVDILFGVDRLPVRDSKVNGRRLQRVPGGMAGNVSMGLARLGARVRLLGRVGDDEDGVFALQGLAGAGVDTGFVVRMAGVDTFSCIGLITPDGEKSLVKLMTPAYRPEADDIVPGVLAGVAHAHLTSGGDPALCERLVEAAHAAGATCSLDMERADLPKDGDEIRRAIRGFDLLFCNAESRAALDEALGRDLFGLVAQVVTTLGAEGSRVDGEGGAVQIPGFPAEVMDTTGAGDCFAAACLQARIVQGLDWPEALRFANGAASLSTTGYGAQSALPTQAEVESLLARTGR</sequence>
<feature type="domain" description="Carbohydrate kinase PfkB" evidence="4">
    <location>
        <begin position="14"/>
        <end position="296"/>
    </location>
</feature>